<evidence type="ECO:0000256" key="1">
    <source>
        <dbReference type="SAM" id="Phobius"/>
    </source>
</evidence>
<dbReference type="InterPro" id="IPR019734">
    <property type="entry name" value="TPR_rpt"/>
</dbReference>
<dbReference type="Pfam" id="PF08238">
    <property type="entry name" value="Sel1"/>
    <property type="match status" value="4"/>
</dbReference>
<dbReference type="Pfam" id="PF13374">
    <property type="entry name" value="TPR_10"/>
    <property type="match status" value="2"/>
</dbReference>
<protein>
    <recommendedName>
        <fullName evidence="4">Sel1 repeat family protein</fullName>
    </recommendedName>
</protein>
<reference evidence="2" key="1">
    <citation type="journal article" date="2014" name="Int. J. Syst. Evol. Microbiol.">
        <title>Complete genome sequence of Corynebacterium casei LMG S-19264T (=DSM 44701T), isolated from a smear-ripened cheese.</title>
        <authorList>
            <consortium name="US DOE Joint Genome Institute (JGI-PGF)"/>
            <person name="Walter F."/>
            <person name="Albersmeier A."/>
            <person name="Kalinowski J."/>
            <person name="Ruckert C."/>
        </authorList>
    </citation>
    <scope>NUCLEOTIDE SEQUENCE</scope>
    <source>
        <strain evidence="2">JCM 19831</strain>
    </source>
</reference>
<dbReference type="PANTHER" id="PTHR11102">
    <property type="entry name" value="SEL-1-LIKE PROTEIN"/>
    <property type="match status" value="1"/>
</dbReference>
<dbReference type="Pfam" id="PF13432">
    <property type="entry name" value="TPR_16"/>
    <property type="match status" value="1"/>
</dbReference>
<feature type="transmembrane region" description="Helical" evidence="1">
    <location>
        <begin position="6"/>
        <end position="23"/>
    </location>
</feature>
<evidence type="ECO:0000313" key="2">
    <source>
        <dbReference type="EMBL" id="GGM47239.1"/>
    </source>
</evidence>
<gene>
    <name evidence="2" type="ORF">GCM10007977_056110</name>
</gene>
<dbReference type="Proteomes" id="UP000642070">
    <property type="component" value="Unassembled WGS sequence"/>
</dbReference>
<dbReference type="SUPFAM" id="SSF81901">
    <property type="entry name" value="HCP-like"/>
    <property type="match status" value="1"/>
</dbReference>
<dbReference type="InterPro" id="IPR011717">
    <property type="entry name" value="TPR-4"/>
</dbReference>
<accession>A0A917X0G2</accession>
<dbReference type="SMART" id="SM00671">
    <property type="entry name" value="SEL1"/>
    <property type="match status" value="10"/>
</dbReference>
<name>A0A917X0G2_9ACTN</name>
<keyword evidence="1" id="KW-1133">Transmembrane helix</keyword>
<sequence length="927" mass="100722">MLLTGGGAAAGMVAMAIFGNQAYDNGRLQWLWLAGAAVSAAASVWIAALQQRVPPRAALAVVDERGRPRLLSEASLAELGVHPNRFDAVRDVARDVGPEAAPYAARDVDEEIVAALSSAVTVVLVHGVRLAGASRSLAHHARRLLPGHRVLVYRPDPDVTVPQLVAHASRWAADAPGAVLWLDALDPAQVAQLDAAVLSTLPSGLRICATAESTLVTGTQVPARVAAALREHATLIRLAPLSETERQVVRDLLAYQSIGPALDEPDPPPLGRLLVALDSMGDDLLTGSEDSRHRQALIRVVTDWQRIGLPGSLDRKVLFDLYGRCWRQLTGAGPAAQVSRSRFRAARAWAERPTDSRPWLIDEVAGGHTRPHPLLGVLADAPGDGWETTDAVWEYAVETLAGAERVRVALGAYDRGDHRHTRELLAGVDDTGLDPADRNTLANVFFTLGVELYLAGDLAGARPWWTRAAGTGHPDIAPAAMANLGELERVAGTTDEARRWFTAAIETRHREYAPKAMFQRANLEQAQGRPADARRWWLRTLDTGHPDYAPMAMVRLGGLASDQGQIDETRRWFRRAAESGHRAAASIAMSDLAVLEREQGNDDEARRWWERTAGTGYPDVAPRAMRNLGNWWKARGNAAQARHWWERAVDTGDAEQAPVCMFNLGVLERDRGDAGAARRWFMAAVGTGHPEQGPKAMISLGGLESDEHDPDEARRWFLRAAETGDPEHAPHALYNLGVLERARRDLLEAEQCWLRAAATEHPEFGAKAMLNLGAVWHQRANVPEARRWWTRAAGTDHAEAAAIAMLNLAVLEGEQGNPGAVRHWLTRAAGGNHPELAARAMLQLSALEVEQGDADEAYRWLVTAAEQSGSTLIAAQAAVILGNLEYGHGRAAEAVRWYERAVASEHRGMANEAAEGLERIRRELAGA</sequence>
<proteinExistence type="predicted"/>
<dbReference type="InterPro" id="IPR006597">
    <property type="entry name" value="Sel1-like"/>
</dbReference>
<keyword evidence="1" id="KW-0472">Membrane</keyword>
<comment type="caution">
    <text evidence="2">The sequence shown here is derived from an EMBL/GenBank/DDBJ whole genome shotgun (WGS) entry which is preliminary data.</text>
</comment>
<dbReference type="Gene3D" id="1.25.40.10">
    <property type="entry name" value="Tetratricopeptide repeat domain"/>
    <property type="match status" value="3"/>
</dbReference>
<dbReference type="SMART" id="SM00028">
    <property type="entry name" value="TPR"/>
    <property type="match status" value="6"/>
</dbReference>
<evidence type="ECO:0008006" key="4">
    <source>
        <dbReference type="Google" id="ProtNLM"/>
    </source>
</evidence>
<keyword evidence="3" id="KW-1185">Reference proteome</keyword>
<dbReference type="EMBL" id="BMPI01000029">
    <property type="protein sequence ID" value="GGM47239.1"/>
    <property type="molecule type" value="Genomic_DNA"/>
</dbReference>
<dbReference type="InterPro" id="IPR050767">
    <property type="entry name" value="Sel1_AlgK"/>
</dbReference>
<organism evidence="2 3">
    <name type="scientific">Dactylosporangium sucinum</name>
    <dbReference type="NCBI Taxonomy" id="1424081"/>
    <lineage>
        <taxon>Bacteria</taxon>
        <taxon>Bacillati</taxon>
        <taxon>Actinomycetota</taxon>
        <taxon>Actinomycetes</taxon>
        <taxon>Micromonosporales</taxon>
        <taxon>Micromonosporaceae</taxon>
        <taxon>Dactylosporangium</taxon>
    </lineage>
</organism>
<dbReference type="PANTHER" id="PTHR11102:SF160">
    <property type="entry name" value="ERAD-ASSOCIATED E3 UBIQUITIN-PROTEIN LIGASE COMPONENT HRD3"/>
    <property type="match status" value="1"/>
</dbReference>
<feature type="transmembrane region" description="Helical" evidence="1">
    <location>
        <begin position="30"/>
        <end position="48"/>
    </location>
</feature>
<dbReference type="SUPFAM" id="SSF48452">
    <property type="entry name" value="TPR-like"/>
    <property type="match status" value="1"/>
</dbReference>
<dbReference type="AlphaFoldDB" id="A0A917X0G2"/>
<evidence type="ECO:0000313" key="3">
    <source>
        <dbReference type="Proteomes" id="UP000642070"/>
    </source>
</evidence>
<dbReference type="Pfam" id="PF07721">
    <property type="entry name" value="TPR_4"/>
    <property type="match status" value="1"/>
</dbReference>
<keyword evidence="1" id="KW-0812">Transmembrane</keyword>
<dbReference type="InterPro" id="IPR011990">
    <property type="entry name" value="TPR-like_helical_dom_sf"/>
</dbReference>
<reference evidence="2" key="2">
    <citation type="submission" date="2020-09" db="EMBL/GenBank/DDBJ databases">
        <authorList>
            <person name="Sun Q."/>
            <person name="Ohkuma M."/>
        </authorList>
    </citation>
    <scope>NUCLEOTIDE SEQUENCE</scope>
    <source>
        <strain evidence="2">JCM 19831</strain>
    </source>
</reference>
<dbReference type="GO" id="GO:0042802">
    <property type="term" value="F:identical protein binding"/>
    <property type="evidence" value="ECO:0007669"/>
    <property type="project" value="InterPro"/>
</dbReference>